<evidence type="ECO:0000313" key="3">
    <source>
        <dbReference type="WBParaSite" id="PDA_v2.g6892.t1"/>
    </source>
</evidence>
<dbReference type="Proteomes" id="UP000887578">
    <property type="component" value="Unplaced"/>
</dbReference>
<evidence type="ECO:0000256" key="1">
    <source>
        <dbReference type="SAM" id="MobiDB-lite"/>
    </source>
</evidence>
<accession>A0A914QSZ7</accession>
<reference evidence="3" key="1">
    <citation type="submission" date="2022-11" db="UniProtKB">
        <authorList>
            <consortium name="WormBaseParasite"/>
        </authorList>
    </citation>
    <scope>IDENTIFICATION</scope>
</reference>
<feature type="region of interest" description="Disordered" evidence="1">
    <location>
        <begin position="1"/>
        <end position="26"/>
    </location>
</feature>
<sequence length="106" mass="11396">MPGAGIGVNGDSTNGGSAFTSAQEQNLNNAPAIQKIRDNESLADTVSPRKLTDMGIGITSDRLGVIPPSNVNAQSIGGHVLERFFIHPNEHQKKLLLRMSDFHVYL</sequence>
<protein>
    <submittedName>
        <fullName evidence="3">Uncharacterized protein</fullName>
    </submittedName>
</protein>
<organism evidence="2 3">
    <name type="scientific">Panagrolaimus davidi</name>
    <dbReference type="NCBI Taxonomy" id="227884"/>
    <lineage>
        <taxon>Eukaryota</taxon>
        <taxon>Metazoa</taxon>
        <taxon>Ecdysozoa</taxon>
        <taxon>Nematoda</taxon>
        <taxon>Chromadorea</taxon>
        <taxon>Rhabditida</taxon>
        <taxon>Tylenchina</taxon>
        <taxon>Panagrolaimomorpha</taxon>
        <taxon>Panagrolaimoidea</taxon>
        <taxon>Panagrolaimidae</taxon>
        <taxon>Panagrolaimus</taxon>
    </lineage>
</organism>
<feature type="compositionally biased region" description="Polar residues" evidence="1">
    <location>
        <begin position="10"/>
        <end position="26"/>
    </location>
</feature>
<proteinExistence type="predicted"/>
<keyword evidence="2" id="KW-1185">Reference proteome</keyword>
<name>A0A914QSZ7_9BILA</name>
<dbReference type="WBParaSite" id="PDA_v2.g6892.t1">
    <property type="protein sequence ID" value="PDA_v2.g6892.t1"/>
    <property type="gene ID" value="PDA_v2.g6892"/>
</dbReference>
<dbReference type="AlphaFoldDB" id="A0A914QSZ7"/>
<evidence type="ECO:0000313" key="2">
    <source>
        <dbReference type="Proteomes" id="UP000887578"/>
    </source>
</evidence>